<feature type="transmembrane region" description="Helical" evidence="8">
    <location>
        <begin position="351"/>
        <end position="374"/>
    </location>
</feature>
<feature type="transmembrane region" description="Helical" evidence="8">
    <location>
        <begin position="189"/>
        <end position="210"/>
    </location>
</feature>
<protein>
    <recommendedName>
        <fullName evidence="8">L-lactate permease</fullName>
    </recommendedName>
</protein>
<feature type="transmembrane region" description="Helical" evidence="8">
    <location>
        <begin position="219"/>
        <end position="237"/>
    </location>
</feature>
<dbReference type="PANTHER" id="PTHR30003">
    <property type="entry name" value="L-LACTATE PERMEASE"/>
    <property type="match status" value="1"/>
</dbReference>
<dbReference type="PANTHER" id="PTHR30003:SF0">
    <property type="entry name" value="GLYCOLATE PERMEASE GLCA-RELATED"/>
    <property type="match status" value="1"/>
</dbReference>
<dbReference type="RefSeq" id="WP_131975462.1">
    <property type="nucleotide sequence ID" value="NZ_SLYB01000005.1"/>
</dbReference>
<feature type="transmembrane region" description="Helical" evidence="8">
    <location>
        <begin position="386"/>
        <end position="407"/>
    </location>
</feature>
<evidence type="ECO:0000256" key="6">
    <source>
        <dbReference type="ARBA" id="ARBA00022989"/>
    </source>
</evidence>
<keyword evidence="5 8" id="KW-0812">Transmembrane</keyword>
<evidence type="ECO:0000256" key="8">
    <source>
        <dbReference type="RuleBase" id="RU365092"/>
    </source>
</evidence>
<feature type="transmembrane region" description="Helical" evidence="8">
    <location>
        <begin position="6"/>
        <end position="25"/>
    </location>
</feature>
<dbReference type="Pfam" id="PF02652">
    <property type="entry name" value="Lactate_perm"/>
    <property type="match status" value="1"/>
</dbReference>
<comment type="function">
    <text evidence="8">Uptake of L-lactate across the membrane. Can also transport D-lactate and glycolate.</text>
</comment>
<proteinExistence type="inferred from homology"/>
<feature type="transmembrane region" description="Helical" evidence="8">
    <location>
        <begin position="467"/>
        <end position="490"/>
    </location>
</feature>
<evidence type="ECO:0000256" key="4">
    <source>
        <dbReference type="ARBA" id="ARBA00022475"/>
    </source>
</evidence>
<dbReference type="GO" id="GO:0015295">
    <property type="term" value="F:solute:proton symporter activity"/>
    <property type="evidence" value="ECO:0007669"/>
    <property type="project" value="TreeGrafter"/>
</dbReference>
<comment type="similarity">
    <text evidence="2 8">Belongs to the lactate permease family.</text>
</comment>
<feature type="transmembrane region" description="Helical" evidence="8">
    <location>
        <begin position="299"/>
        <end position="318"/>
    </location>
</feature>
<evidence type="ECO:0000256" key="1">
    <source>
        <dbReference type="ARBA" id="ARBA00004651"/>
    </source>
</evidence>
<comment type="caution">
    <text evidence="9">The sequence shown here is derived from an EMBL/GenBank/DDBJ whole genome shotgun (WGS) entry which is preliminary data.</text>
</comment>
<reference evidence="9 10" key="1">
    <citation type="submission" date="2019-03" db="EMBL/GenBank/DDBJ databases">
        <title>Genomic Encyclopedia of Type Strains, Phase IV (KMG-IV): sequencing the most valuable type-strain genomes for metagenomic binning, comparative biology and taxonomic classification.</title>
        <authorList>
            <person name="Goeker M."/>
        </authorList>
    </citation>
    <scope>NUCLEOTIDE SEQUENCE [LARGE SCALE GENOMIC DNA]</scope>
    <source>
        <strain evidence="9 10">DSM 28404</strain>
    </source>
</reference>
<evidence type="ECO:0000256" key="5">
    <source>
        <dbReference type="ARBA" id="ARBA00022692"/>
    </source>
</evidence>
<gene>
    <name evidence="9" type="ORF">EDC44_10532</name>
</gene>
<evidence type="ECO:0000313" key="9">
    <source>
        <dbReference type="EMBL" id="TCP96212.1"/>
    </source>
</evidence>
<organism evidence="9 10">
    <name type="scientific">Cricetibacter osteomyelitidis</name>
    <dbReference type="NCBI Taxonomy" id="1521931"/>
    <lineage>
        <taxon>Bacteria</taxon>
        <taxon>Pseudomonadati</taxon>
        <taxon>Pseudomonadota</taxon>
        <taxon>Gammaproteobacteria</taxon>
        <taxon>Pasteurellales</taxon>
        <taxon>Pasteurellaceae</taxon>
        <taxon>Cricetibacter</taxon>
    </lineage>
</organism>
<keyword evidence="6 8" id="KW-1133">Transmembrane helix</keyword>
<feature type="transmembrane region" description="Helical" evidence="8">
    <location>
        <begin position="243"/>
        <end position="261"/>
    </location>
</feature>
<dbReference type="GO" id="GO:0015129">
    <property type="term" value="F:lactate transmembrane transporter activity"/>
    <property type="evidence" value="ECO:0007669"/>
    <property type="project" value="UniProtKB-UniRule"/>
</dbReference>
<dbReference type="GO" id="GO:0005886">
    <property type="term" value="C:plasma membrane"/>
    <property type="evidence" value="ECO:0007669"/>
    <property type="project" value="UniProtKB-SubCell"/>
</dbReference>
<feature type="transmembrane region" description="Helical" evidence="8">
    <location>
        <begin position="510"/>
        <end position="532"/>
    </location>
</feature>
<feature type="transmembrane region" description="Helical" evidence="8">
    <location>
        <begin position="65"/>
        <end position="85"/>
    </location>
</feature>
<keyword evidence="10" id="KW-1185">Reference proteome</keyword>
<evidence type="ECO:0000313" key="10">
    <source>
        <dbReference type="Proteomes" id="UP000295763"/>
    </source>
</evidence>
<evidence type="ECO:0000256" key="7">
    <source>
        <dbReference type="ARBA" id="ARBA00023136"/>
    </source>
</evidence>
<name>A0A4R2TMQ9_9PAST</name>
<keyword evidence="4" id="KW-1003">Cell membrane</keyword>
<dbReference type="AlphaFoldDB" id="A0A4R2TMQ9"/>
<dbReference type="Proteomes" id="UP000295763">
    <property type="component" value="Unassembled WGS sequence"/>
</dbReference>
<feature type="transmembrane region" description="Helical" evidence="8">
    <location>
        <begin position="37"/>
        <end position="59"/>
    </location>
</feature>
<keyword evidence="3 8" id="KW-0813">Transport</keyword>
<evidence type="ECO:0000256" key="2">
    <source>
        <dbReference type="ARBA" id="ARBA00010100"/>
    </source>
</evidence>
<sequence length="534" mass="57382">MDIPVNFFMWIMALLPILTLVILMVKFQWGATEAAPVGLLITIFTGIFLYKADVSLIAAESAKGIWNALVILLIVWTAVLMYQVSEAAKAFLVIRERMSKFFPNELLLVMTMGWIFESFLQGITGFGVPVAVGAPLLIGIGVRPLWAVILPLLGQAWGNTFGTLAAAWDALAVSAGIETGGKDYFLTALWAAIFLWLWIIVTGVAMSWFYGKWKAVKKGFIATLIIATIQGGGELVLSQVNTTISAFIPACLSILAIIFIGKMSMYKAEWRIEDSPIMDRSKTTENPTALPDMSLLQAFVPYIVLSVLTLFVLIISPVNQFLSQFSIGFAFPETSTGYGHVNHAYESYSPIAIFTHASMFLFISSIIGLIYYKAKGWIKQGESKSIFAKSIAMTMPSGIAVVGLVIMSKIMGGTGQTVVLANGMAAVLGKSYIVLSPFIGMLGTFMTGSNMSSNILFGDFQMTTSKLLGANFAAILGAQTAGGAIGSAISPSKIILGTTTANILGKEGDVLKTIIWITLLPTLLIGVVAYLASL</sequence>
<keyword evidence="7 8" id="KW-0472">Membrane</keyword>
<keyword evidence="8" id="KW-0997">Cell inner membrane</keyword>
<dbReference type="EMBL" id="SLYB01000005">
    <property type="protein sequence ID" value="TCP96212.1"/>
    <property type="molecule type" value="Genomic_DNA"/>
</dbReference>
<comment type="subcellular location">
    <subcellularLocation>
        <location evidence="8">Cell inner membrane</location>
        <topology evidence="8">Multi-pass membrane protein</topology>
    </subcellularLocation>
    <subcellularLocation>
        <location evidence="1">Cell membrane</location>
        <topology evidence="1">Multi-pass membrane protein</topology>
    </subcellularLocation>
</comment>
<evidence type="ECO:0000256" key="3">
    <source>
        <dbReference type="ARBA" id="ARBA00022448"/>
    </source>
</evidence>
<dbReference type="OrthoDB" id="9761056at2"/>
<dbReference type="InterPro" id="IPR003804">
    <property type="entry name" value="Lactate_perm"/>
</dbReference>
<accession>A0A4R2TMQ9</accession>
<feature type="transmembrane region" description="Helical" evidence="8">
    <location>
        <begin position="427"/>
        <end position="446"/>
    </location>
</feature>